<dbReference type="STRING" id="266264.Rmet_6419"/>
<gene>
    <name evidence="1" type="ordered locus">Rmet_6419</name>
</gene>
<name>D3DXL7_CUPMC</name>
<sequence length="64" mass="7218">MQSDCRTCGACRLLPERIAAIVAPASEAGAMSFLRRKILGYIPRLLQRGLKPNRKVRTINLHVW</sequence>
<organism evidence="1 2">
    <name type="scientific">Cupriavidus metallidurans (strain ATCC 43123 / DSM 2839 / NBRC 102507 / CH34)</name>
    <name type="common">Ralstonia metallidurans</name>
    <dbReference type="NCBI Taxonomy" id="266264"/>
    <lineage>
        <taxon>Bacteria</taxon>
        <taxon>Pseudomonadati</taxon>
        <taxon>Pseudomonadota</taxon>
        <taxon>Betaproteobacteria</taxon>
        <taxon>Burkholderiales</taxon>
        <taxon>Burkholderiaceae</taxon>
        <taxon>Cupriavidus</taxon>
    </lineage>
</organism>
<dbReference type="EMBL" id="CP000352">
    <property type="protein sequence ID" value="ADC45037.1"/>
    <property type="molecule type" value="Genomic_DNA"/>
</dbReference>
<keyword evidence="2" id="KW-1185">Reference proteome</keyword>
<evidence type="ECO:0000313" key="1">
    <source>
        <dbReference type="EMBL" id="ADC45037.1"/>
    </source>
</evidence>
<dbReference type="KEGG" id="rme:Rmet_6419"/>
<protein>
    <submittedName>
        <fullName evidence="1">Uncharacterized protein</fullName>
    </submittedName>
</protein>
<dbReference type="Proteomes" id="UP000002429">
    <property type="component" value="Chromosome"/>
</dbReference>
<evidence type="ECO:0000313" key="2">
    <source>
        <dbReference type="Proteomes" id="UP000002429"/>
    </source>
</evidence>
<proteinExistence type="predicted"/>
<accession>D3DXL7</accession>
<reference evidence="2" key="1">
    <citation type="journal article" date="2010" name="PLoS ONE">
        <title>The complete genome sequence of Cupriavidus metallidurans strain CH34, a master survivalist in harsh and anthropogenic environments.</title>
        <authorList>
            <person name="Janssen P.J."/>
            <person name="Van Houdt R."/>
            <person name="Moors H."/>
            <person name="Monsieurs P."/>
            <person name="Morin N."/>
            <person name="Michaux A."/>
            <person name="Benotmane M.A."/>
            <person name="Leys N."/>
            <person name="Vallaeys T."/>
            <person name="Lapidus A."/>
            <person name="Monchy S."/>
            <person name="Medigue C."/>
            <person name="Taghavi S."/>
            <person name="McCorkle S."/>
            <person name="Dunn J."/>
            <person name="van der Lelie D."/>
            <person name="Mergeay M."/>
        </authorList>
    </citation>
    <scope>NUCLEOTIDE SEQUENCE [LARGE SCALE GENOMIC DNA]</scope>
    <source>
        <strain evidence="2">ATCC 43123 / DSM 2839 / NBRC 102507 / CH34</strain>
    </source>
</reference>
<dbReference type="HOGENOM" id="CLU_2864646_0_0_4"/>
<dbReference type="AlphaFoldDB" id="D3DXL7"/>